<dbReference type="PANTHER" id="PTHR48025">
    <property type="entry name" value="OS02G0815200 PROTEIN"/>
    <property type="match status" value="1"/>
</dbReference>
<evidence type="ECO:0000256" key="1">
    <source>
        <dbReference type="ARBA" id="ARBA00022884"/>
    </source>
</evidence>
<feature type="domain" description="RRM" evidence="2">
    <location>
        <begin position="65"/>
        <end position="142"/>
    </location>
</feature>
<dbReference type="InterPro" id="IPR035979">
    <property type="entry name" value="RBD_domain_sf"/>
</dbReference>
<dbReference type="SMART" id="SM00360">
    <property type="entry name" value="RRM"/>
    <property type="match status" value="1"/>
</dbReference>
<evidence type="ECO:0000313" key="4">
    <source>
        <dbReference type="Proteomes" id="UP000535589"/>
    </source>
</evidence>
<name>A0A7X8TSS5_9VIBR</name>
<proteinExistence type="predicted"/>
<dbReference type="PANTHER" id="PTHR48025:SF1">
    <property type="entry name" value="RRM DOMAIN-CONTAINING PROTEIN"/>
    <property type="match status" value="1"/>
</dbReference>
<dbReference type="SUPFAM" id="SSF54928">
    <property type="entry name" value="RNA-binding domain, RBD"/>
    <property type="match status" value="1"/>
</dbReference>
<dbReference type="InterPro" id="IPR000504">
    <property type="entry name" value="RRM_dom"/>
</dbReference>
<protein>
    <submittedName>
        <fullName evidence="3">RNA-binding protein</fullName>
    </submittedName>
</protein>
<gene>
    <name evidence="3" type="ORF">HGP28_12020</name>
</gene>
<organism evidence="3 4">
    <name type="scientific">Vibrio agarilyticus</name>
    <dbReference type="NCBI Taxonomy" id="2726741"/>
    <lineage>
        <taxon>Bacteria</taxon>
        <taxon>Pseudomonadati</taxon>
        <taxon>Pseudomonadota</taxon>
        <taxon>Gammaproteobacteria</taxon>
        <taxon>Vibrionales</taxon>
        <taxon>Vibrionaceae</taxon>
        <taxon>Vibrio</taxon>
    </lineage>
</organism>
<evidence type="ECO:0000259" key="2">
    <source>
        <dbReference type="PROSITE" id="PS50102"/>
    </source>
</evidence>
<dbReference type="AlphaFoldDB" id="A0A7X8TSS5"/>
<dbReference type="PROSITE" id="PS50102">
    <property type="entry name" value="RRM"/>
    <property type="match status" value="1"/>
</dbReference>
<dbReference type="GO" id="GO:0003723">
    <property type="term" value="F:RNA binding"/>
    <property type="evidence" value="ECO:0007669"/>
    <property type="project" value="UniProtKB-KW"/>
</dbReference>
<dbReference type="Pfam" id="PF00076">
    <property type="entry name" value="RRM_1"/>
    <property type="match status" value="1"/>
</dbReference>
<dbReference type="RefSeq" id="WP_168836718.1">
    <property type="nucleotide sequence ID" value="NZ_JABAIK010000011.1"/>
</dbReference>
<keyword evidence="4" id="KW-1185">Reference proteome</keyword>
<reference evidence="3 4" key="1">
    <citation type="submission" date="2020-04" db="EMBL/GenBank/DDBJ databases">
        <title>Vibrio sp. SM6, a novel species isolated from seawater.</title>
        <authorList>
            <person name="Wang X."/>
        </authorList>
    </citation>
    <scope>NUCLEOTIDE SEQUENCE [LARGE SCALE GENOMIC DNA]</scope>
    <source>
        <strain evidence="3 4">SM6</strain>
    </source>
</reference>
<dbReference type="Gene3D" id="3.30.70.330">
    <property type="match status" value="1"/>
</dbReference>
<dbReference type="InterPro" id="IPR012677">
    <property type="entry name" value="Nucleotide-bd_a/b_plait_sf"/>
</dbReference>
<dbReference type="Proteomes" id="UP000535589">
    <property type="component" value="Unassembled WGS sequence"/>
</dbReference>
<dbReference type="EMBL" id="JABAIK010000011">
    <property type="protein sequence ID" value="NLS13618.1"/>
    <property type="molecule type" value="Genomic_DNA"/>
</dbReference>
<keyword evidence="1" id="KW-0694">RNA-binding</keyword>
<dbReference type="InterPro" id="IPR050502">
    <property type="entry name" value="Euk_RNA-bind_prot"/>
</dbReference>
<accession>A0A7X8TSS5</accession>
<sequence>MKTPTPLMFNSLLAVIGALILAPFSYSASIAFMAGMVLSSLIFCRFPHQLDSAADHTTVASDTTITLYVGNLPYRADELAIRNLFESYGHVLAVRLMVDKRTNRKRGFGFVEVSANDAPAVIEALNDYLFMERQLKVRLANEPKFES</sequence>
<evidence type="ECO:0000313" key="3">
    <source>
        <dbReference type="EMBL" id="NLS13618.1"/>
    </source>
</evidence>
<comment type="caution">
    <text evidence="3">The sequence shown here is derived from an EMBL/GenBank/DDBJ whole genome shotgun (WGS) entry which is preliminary data.</text>
</comment>